<evidence type="ECO:0000313" key="5">
    <source>
        <dbReference type="EMBL" id="PFX34590.1"/>
    </source>
</evidence>
<comment type="caution">
    <text evidence="5">The sequence shown here is derived from an EMBL/GenBank/DDBJ whole genome shotgun (WGS) entry which is preliminary data.</text>
</comment>
<dbReference type="CDD" id="cd19870">
    <property type="entry name" value="DSRM_SON-like"/>
    <property type="match status" value="1"/>
</dbReference>
<feature type="compositionally biased region" description="Low complexity" evidence="2">
    <location>
        <begin position="458"/>
        <end position="469"/>
    </location>
</feature>
<feature type="compositionally biased region" description="Basic residues" evidence="2">
    <location>
        <begin position="362"/>
        <end position="424"/>
    </location>
</feature>
<feature type="compositionally biased region" description="Basic and acidic residues" evidence="2">
    <location>
        <begin position="30"/>
        <end position="44"/>
    </location>
</feature>
<organism evidence="5 6">
    <name type="scientific">Stylophora pistillata</name>
    <name type="common">Smooth cauliflower coral</name>
    <dbReference type="NCBI Taxonomy" id="50429"/>
    <lineage>
        <taxon>Eukaryota</taxon>
        <taxon>Metazoa</taxon>
        <taxon>Cnidaria</taxon>
        <taxon>Anthozoa</taxon>
        <taxon>Hexacorallia</taxon>
        <taxon>Scleractinia</taxon>
        <taxon>Astrocoeniina</taxon>
        <taxon>Pocilloporidae</taxon>
        <taxon>Stylophora</taxon>
    </lineage>
</organism>
<keyword evidence="1" id="KW-0694">RNA-binding</keyword>
<dbReference type="InterPro" id="IPR014720">
    <property type="entry name" value="dsRBD_dom"/>
</dbReference>
<feature type="compositionally biased region" description="Basic and acidic residues" evidence="2">
    <location>
        <begin position="96"/>
        <end position="105"/>
    </location>
</feature>
<gene>
    <name evidence="5" type="primary">SON</name>
    <name evidence="5" type="ORF">AWC38_SpisGene479</name>
</gene>
<dbReference type="AlphaFoldDB" id="A0A2B4T0C6"/>
<dbReference type="SMART" id="SM00443">
    <property type="entry name" value="G_patch"/>
    <property type="match status" value="1"/>
</dbReference>
<feature type="compositionally biased region" description="Basic and acidic residues" evidence="2">
    <location>
        <begin position="221"/>
        <end position="234"/>
    </location>
</feature>
<feature type="compositionally biased region" description="Low complexity" evidence="2">
    <location>
        <begin position="241"/>
        <end position="251"/>
    </location>
</feature>
<dbReference type="STRING" id="50429.A0A2B4T0C6"/>
<evidence type="ECO:0000313" key="6">
    <source>
        <dbReference type="Proteomes" id="UP000225706"/>
    </source>
</evidence>
<reference evidence="6" key="1">
    <citation type="journal article" date="2017" name="bioRxiv">
        <title>Comparative analysis of the genomes of Stylophora pistillata and Acropora digitifera provides evidence for extensive differences between species of corals.</title>
        <authorList>
            <person name="Voolstra C.R."/>
            <person name="Li Y."/>
            <person name="Liew Y.J."/>
            <person name="Baumgarten S."/>
            <person name="Zoccola D."/>
            <person name="Flot J.-F."/>
            <person name="Tambutte S."/>
            <person name="Allemand D."/>
            <person name="Aranda M."/>
        </authorList>
    </citation>
    <scope>NUCLEOTIDE SEQUENCE [LARGE SCALE GENOMIC DNA]</scope>
</reference>
<dbReference type="PANTHER" id="PTHR46528:SF1">
    <property type="entry name" value="PROTEIN SON"/>
    <property type="match status" value="1"/>
</dbReference>
<feature type="compositionally biased region" description="Basic and acidic residues" evidence="2">
    <location>
        <begin position="132"/>
        <end position="156"/>
    </location>
</feature>
<dbReference type="InterPro" id="IPR032922">
    <property type="entry name" value="SON"/>
</dbReference>
<dbReference type="Gene3D" id="3.30.160.20">
    <property type="match status" value="1"/>
</dbReference>
<dbReference type="EMBL" id="LSMT01000003">
    <property type="protein sequence ID" value="PFX34590.1"/>
    <property type="molecule type" value="Genomic_DNA"/>
</dbReference>
<evidence type="ECO:0000259" key="4">
    <source>
        <dbReference type="PROSITE" id="PS50174"/>
    </source>
</evidence>
<dbReference type="Pfam" id="PF14709">
    <property type="entry name" value="DND1_DSRM"/>
    <property type="match status" value="1"/>
</dbReference>
<dbReference type="Proteomes" id="UP000225706">
    <property type="component" value="Unassembled WGS sequence"/>
</dbReference>
<evidence type="ECO:0000256" key="2">
    <source>
        <dbReference type="SAM" id="MobiDB-lite"/>
    </source>
</evidence>
<name>A0A2B4T0C6_STYPI</name>
<dbReference type="InterPro" id="IPR000467">
    <property type="entry name" value="G_patch_dom"/>
</dbReference>
<protein>
    <submittedName>
        <fullName evidence="5">Protein SON</fullName>
    </submittedName>
</protein>
<feature type="compositionally biased region" description="Polar residues" evidence="2">
    <location>
        <begin position="116"/>
        <end position="131"/>
    </location>
</feature>
<dbReference type="GO" id="GO:0003723">
    <property type="term" value="F:RNA binding"/>
    <property type="evidence" value="ECO:0007669"/>
    <property type="project" value="UniProtKB-UniRule"/>
</dbReference>
<feature type="compositionally biased region" description="Basic residues" evidence="2">
    <location>
        <begin position="45"/>
        <end position="85"/>
    </location>
</feature>
<dbReference type="GO" id="GO:0051726">
    <property type="term" value="P:regulation of cell cycle"/>
    <property type="evidence" value="ECO:0007669"/>
    <property type="project" value="InterPro"/>
</dbReference>
<dbReference type="PANTHER" id="PTHR46528">
    <property type="entry name" value="PROTEIN SON"/>
    <property type="match status" value="1"/>
</dbReference>
<dbReference type="SMART" id="SM00358">
    <property type="entry name" value="DSRM"/>
    <property type="match status" value="1"/>
</dbReference>
<feature type="compositionally biased region" description="Basic residues" evidence="2">
    <location>
        <begin position="311"/>
        <end position="341"/>
    </location>
</feature>
<feature type="compositionally biased region" description="Low complexity" evidence="2">
    <location>
        <begin position="202"/>
        <end position="219"/>
    </location>
</feature>
<dbReference type="SUPFAM" id="SSF54768">
    <property type="entry name" value="dsRNA-binding domain-like"/>
    <property type="match status" value="1"/>
</dbReference>
<sequence length="849" mass="95588">MSFVSDELANVLKSVYRMEEGGENNSDEDSSSKVDKKNEEVLKEKRSRKHKHKKHSKSKSKDKKKHKKRKLKSRSRSRSLSRSRSRTPDEIEIDFVLEKEKNLDTEEKEGEPALQYGTSGSGNVVHSAQTNCDEKPSIQDVHGSKTLDSKEEKLESSMKGITSRNDKSDMILAPFAAKIDVKRICGSNRPRSAAKELKNKKSNSSSGSKSKSPDSELSGNDNERDSRSHSSVRETRRKSSPRSSSKQSANKSRSRSHSRKKSSKKKSRSRSHSRSKTSKKRSRSRSNSKGNHRKRTVSKSRSRSYSYNSRSRSRSPRRRKRSFSRSGRHKRSPSRSRHKSPVLKSLRQFSPPSWKRNVGSLRRQRSRSHSRSGRSPPRRRSSLRRRLSRSRSKGRRSHSRSRTQTPRKRSRSFSRDRRHKRSRSRSSSGGRGQRSTSRDRRRNRSTRSQSKSKEKTQPSNPSSVSNVPVTDKISTLINKPVATDLSAQQTKVAQRAGGKTIAELTAFCKKLQDEKDSVNSGNTSVITLKKEEDSQPVAHHPFLIKEKPDITIPPVIFPVNKPMIPIVGSSKPLQEQFPVSSGNKHREKEDVSDGAEMVTNTDGTAIQTQPKVEVFPQPSDEKLDISYLVAKRMDAQRRLQTDPNDIEALLVLQEIQMKMQNWCQSNVKPGQFTGELVKNLLPKEDLQGGFQAWAKKDMFHNLTPVSGGIGMKLLQKMGWKPGQVIGKRGEGYAEPIALTVKIDRKGLSAGKEKATKKSAPTVLDLQGKHPVSALAEYCSKRKWQLPDYTLVFDHGPAHHKQFLFKVLVNSVEYQPAVVCGNKKQAKAQAAIFALKGLGLIPEDAEISAV</sequence>
<dbReference type="OrthoDB" id="786951at2759"/>
<feature type="region of interest" description="Disordered" evidence="2">
    <location>
        <begin position="18"/>
        <end position="469"/>
    </location>
</feature>
<feature type="region of interest" description="Disordered" evidence="2">
    <location>
        <begin position="574"/>
        <end position="595"/>
    </location>
</feature>
<dbReference type="Pfam" id="PF01585">
    <property type="entry name" value="G-patch"/>
    <property type="match status" value="1"/>
</dbReference>
<evidence type="ECO:0000256" key="1">
    <source>
        <dbReference type="PROSITE-ProRule" id="PRU00266"/>
    </source>
</evidence>
<feature type="compositionally biased region" description="Basic residues" evidence="2">
    <location>
        <begin position="252"/>
        <end position="302"/>
    </location>
</feature>
<dbReference type="GO" id="GO:0048024">
    <property type="term" value="P:regulation of mRNA splicing, via spliceosome"/>
    <property type="evidence" value="ECO:0007669"/>
    <property type="project" value="TreeGrafter"/>
</dbReference>
<accession>A0A2B4T0C6</accession>
<feature type="domain" description="DRBM" evidence="3">
    <location>
        <begin position="769"/>
        <end position="839"/>
    </location>
</feature>
<evidence type="ECO:0000259" key="3">
    <source>
        <dbReference type="PROSITE" id="PS50137"/>
    </source>
</evidence>
<dbReference type="PROSITE" id="PS50174">
    <property type="entry name" value="G_PATCH"/>
    <property type="match status" value="1"/>
</dbReference>
<proteinExistence type="predicted"/>
<feature type="domain" description="G-patch" evidence="4">
    <location>
        <begin position="706"/>
        <end position="752"/>
    </location>
</feature>
<keyword evidence="6" id="KW-1185">Reference proteome</keyword>
<dbReference type="PROSITE" id="PS50137">
    <property type="entry name" value="DS_RBD"/>
    <property type="match status" value="1"/>
</dbReference>